<feature type="transmembrane region" description="Helical" evidence="7">
    <location>
        <begin position="179"/>
        <end position="198"/>
    </location>
</feature>
<dbReference type="Gene3D" id="1.10.3720.10">
    <property type="entry name" value="MetI-like"/>
    <property type="match status" value="1"/>
</dbReference>
<proteinExistence type="inferred from homology"/>
<feature type="transmembrane region" description="Helical" evidence="7">
    <location>
        <begin position="150"/>
        <end position="173"/>
    </location>
</feature>
<evidence type="ECO:0000256" key="1">
    <source>
        <dbReference type="ARBA" id="ARBA00004651"/>
    </source>
</evidence>
<feature type="transmembrane region" description="Helical" evidence="7">
    <location>
        <begin position="269"/>
        <end position="293"/>
    </location>
</feature>
<evidence type="ECO:0000256" key="6">
    <source>
        <dbReference type="ARBA" id="ARBA00023136"/>
    </source>
</evidence>
<dbReference type="Pfam" id="PF00528">
    <property type="entry name" value="BPD_transp_1"/>
    <property type="match status" value="1"/>
</dbReference>
<evidence type="ECO:0000256" key="3">
    <source>
        <dbReference type="ARBA" id="ARBA00022475"/>
    </source>
</evidence>
<dbReference type="PROSITE" id="PS50928">
    <property type="entry name" value="ABC_TM1"/>
    <property type="match status" value="1"/>
</dbReference>
<dbReference type="PANTHER" id="PTHR30151">
    <property type="entry name" value="ALKANE SULFONATE ABC TRANSPORTER-RELATED, MEMBRANE SUBUNIT"/>
    <property type="match status" value="1"/>
</dbReference>
<feature type="transmembrane region" description="Helical" evidence="7">
    <location>
        <begin position="120"/>
        <end position="138"/>
    </location>
</feature>
<feature type="transmembrane region" description="Helical" evidence="7">
    <location>
        <begin position="219"/>
        <end position="249"/>
    </location>
</feature>
<evidence type="ECO:0000256" key="4">
    <source>
        <dbReference type="ARBA" id="ARBA00022692"/>
    </source>
</evidence>
<name>A0A679J824_VARPD</name>
<evidence type="ECO:0000256" key="8">
    <source>
        <dbReference type="SAM" id="MobiDB-lite"/>
    </source>
</evidence>
<keyword evidence="4 7" id="KW-0812">Transmembrane</keyword>
<keyword evidence="2 7" id="KW-0813">Transport</keyword>
<dbReference type="SUPFAM" id="SSF161098">
    <property type="entry name" value="MetI-like"/>
    <property type="match status" value="1"/>
</dbReference>
<evidence type="ECO:0000256" key="7">
    <source>
        <dbReference type="RuleBase" id="RU363032"/>
    </source>
</evidence>
<evidence type="ECO:0000256" key="2">
    <source>
        <dbReference type="ARBA" id="ARBA00022448"/>
    </source>
</evidence>
<dbReference type="AlphaFoldDB" id="A0A679J824"/>
<feature type="domain" description="ABC transmembrane type-1" evidence="9">
    <location>
        <begin position="113"/>
        <end position="293"/>
    </location>
</feature>
<dbReference type="EMBL" id="LR743507">
    <property type="protein sequence ID" value="CAA2102309.1"/>
    <property type="molecule type" value="Genomic_DNA"/>
</dbReference>
<dbReference type="CDD" id="cd06261">
    <property type="entry name" value="TM_PBP2"/>
    <property type="match status" value="1"/>
</dbReference>
<sequence>MNAAATTTTATPTATTKTMTPSTTPSAAVLPSSLSDAALARESEVAQAAIRGRRRMIIALRLVVLVVALGGWEIAARLKWIDPFFYSMPSMIYDQLVEWMRDGTSQGSLWMQVAVTLEETVIGFLIGSIAGVLCGIVLGRNKLLSDVFSLYIQIANSIPRVVLGSIFVIALGLGMASKVALAVVMVFFVVFGNAFQGVREADKYMIANAQILGASPRQVTMSVVIPSAMSWILASLHVSFGFALVGAVVGEFLGAKEGIGLLISTAQGAFNASGVFAAMIVLAVVALAADFLLSSLEKRLLKWRPAAF</sequence>
<dbReference type="PANTHER" id="PTHR30151:SF20">
    <property type="entry name" value="ABC TRANSPORTER PERMEASE PROTEIN HI_0355-RELATED"/>
    <property type="match status" value="1"/>
</dbReference>
<feature type="region of interest" description="Disordered" evidence="8">
    <location>
        <begin position="1"/>
        <end position="26"/>
    </location>
</feature>
<comment type="similarity">
    <text evidence="7">Belongs to the binding-protein-dependent transport system permease family.</text>
</comment>
<dbReference type="InterPro" id="IPR035906">
    <property type="entry name" value="MetI-like_sf"/>
</dbReference>
<comment type="subcellular location">
    <subcellularLocation>
        <location evidence="1 7">Cell membrane</location>
        <topology evidence="1 7">Multi-pass membrane protein</topology>
    </subcellularLocation>
</comment>
<keyword evidence="5 7" id="KW-1133">Transmembrane helix</keyword>
<protein>
    <submittedName>
        <fullName evidence="10">Aliphatic sulfonates transport permease protein SsuC</fullName>
    </submittedName>
</protein>
<reference evidence="10" key="1">
    <citation type="submission" date="2019-12" db="EMBL/GenBank/DDBJ databases">
        <authorList>
            <person name="Cremers G."/>
        </authorList>
    </citation>
    <scope>NUCLEOTIDE SEQUENCE</scope>
    <source>
        <strain evidence="10">Vvax</strain>
    </source>
</reference>
<keyword evidence="3" id="KW-1003">Cell membrane</keyword>
<dbReference type="InterPro" id="IPR000515">
    <property type="entry name" value="MetI-like"/>
</dbReference>
<evidence type="ECO:0000259" key="9">
    <source>
        <dbReference type="PROSITE" id="PS50928"/>
    </source>
</evidence>
<organism evidence="10">
    <name type="scientific">Variovorax paradoxus</name>
    <dbReference type="NCBI Taxonomy" id="34073"/>
    <lineage>
        <taxon>Bacteria</taxon>
        <taxon>Pseudomonadati</taxon>
        <taxon>Pseudomonadota</taxon>
        <taxon>Betaproteobacteria</taxon>
        <taxon>Burkholderiales</taxon>
        <taxon>Comamonadaceae</taxon>
        <taxon>Variovorax</taxon>
    </lineage>
</organism>
<dbReference type="GO" id="GO:0055085">
    <property type="term" value="P:transmembrane transport"/>
    <property type="evidence" value="ECO:0007669"/>
    <property type="project" value="InterPro"/>
</dbReference>
<evidence type="ECO:0000256" key="5">
    <source>
        <dbReference type="ARBA" id="ARBA00022989"/>
    </source>
</evidence>
<keyword evidence="6 7" id="KW-0472">Membrane</keyword>
<gene>
    <name evidence="10" type="primary">ssuC_6</name>
    <name evidence="10" type="ORF">VVAX_01690</name>
</gene>
<accession>A0A679J824</accession>
<dbReference type="GO" id="GO:0005886">
    <property type="term" value="C:plasma membrane"/>
    <property type="evidence" value="ECO:0007669"/>
    <property type="project" value="UniProtKB-SubCell"/>
</dbReference>
<feature type="transmembrane region" description="Helical" evidence="7">
    <location>
        <begin position="58"/>
        <end position="78"/>
    </location>
</feature>
<evidence type="ECO:0000313" key="10">
    <source>
        <dbReference type="EMBL" id="CAA2102309.1"/>
    </source>
</evidence>